<dbReference type="RefSeq" id="WP_250096891.1">
    <property type="nucleotide sequence ID" value="NZ_JAKRYL010000012.1"/>
</dbReference>
<evidence type="ECO:0000256" key="3">
    <source>
        <dbReference type="SAM" id="SignalP"/>
    </source>
</evidence>
<dbReference type="AlphaFoldDB" id="A0A9X2I5C3"/>
<dbReference type="Gene3D" id="1.10.150.320">
    <property type="entry name" value="Photosystem II 12 kDa extrinsic protein"/>
    <property type="match status" value="1"/>
</dbReference>
<dbReference type="EMBL" id="JAKRYL010000012">
    <property type="protein sequence ID" value="MCL7747998.1"/>
    <property type="molecule type" value="Genomic_DNA"/>
</dbReference>
<dbReference type="SMART" id="SM00849">
    <property type="entry name" value="Lactamase_B"/>
    <property type="match status" value="1"/>
</dbReference>
<dbReference type="InterPro" id="IPR001119">
    <property type="entry name" value="SLH_dom"/>
</dbReference>
<dbReference type="Pfam" id="PF00753">
    <property type="entry name" value="Lactamase_B"/>
    <property type="match status" value="1"/>
</dbReference>
<comment type="caution">
    <text evidence="5">The sequence shown here is derived from an EMBL/GenBank/DDBJ whole genome shotgun (WGS) entry which is preliminary data.</text>
</comment>
<feature type="compositionally biased region" description="Pro residues" evidence="2">
    <location>
        <begin position="494"/>
        <end position="507"/>
    </location>
</feature>
<gene>
    <name evidence="5" type="ORF">MF646_12775</name>
</gene>
<protein>
    <submittedName>
        <fullName evidence="5">S-layer homology domain-containing protein</fullName>
    </submittedName>
</protein>
<name>A0A9X2I5C3_9BACI</name>
<evidence type="ECO:0000313" key="5">
    <source>
        <dbReference type="EMBL" id="MCL7747998.1"/>
    </source>
</evidence>
<evidence type="ECO:0000256" key="2">
    <source>
        <dbReference type="SAM" id="MobiDB-lite"/>
    </source>
</evidence>
<dbReference type="SUPFAM" id="SSF56281">
    <property type="entry name" value="Metallo-hydrolase/oxidoreductase"/>
    <property type="match status" value="1"/>
</dbReference>
<dbReference type="InterPro" id="IPR035681">
    <property type="entry name" value="ComA-like_MBL"/>
</dbReference>
<feature type="domain" description="SLH" evidence="4">
    <location>
        <begin position="161"/>
        <end position="225"/>
    </location>
</feature>
<accession>A0A9X2I5C3</accession>
<keyword evidence="6" id="KW-1185">Reference proteome</keyword>
<dbReference type="Pfam" id="PF12836">
    <property type="entry name" value="HHH_3"/>
    <property type="match status" value="1"/>
</dbReference>
<evidence type="ECO:0000256" key="1">
    <source>
        <dbReference type="ARBA" id="ARBA00022729"/>
    </source>
</evidence>
<dbReference type="SUPFAM" id="SSF47781">
    <property type="entry name" value="RuvA domain 2-like"/>
    <property type="match status" value="1"/>
</dbReference>
<feature type="region of interest" description="Disordered" evidence="2">
    <location>
        <begin position="478"/>
        <end position="507"/>
    </location>
</feature>
<sequence length="571" mass="62795">MKRIFCIISIFVFILSSCGFFQGAEDGTTPQNRITPQNIEAQATQFMDVDTEYWARDEIHFLFNREIIRGYDDGTFKPGNTVTRSQAAIMIAGALDLELEGRPAPEFVDIREGFHAYDVVAAVADEGIITGREGRFMPNAPLTRGQMAAILTRAFNLSGTWDREFNDIRTTHPFYDDIQALAANNITTGYTSDNTFRPSRPTTRAQFSVFLARTLDDTFKPPEPTQAGELVLHHLNVGQGDSTLITTPNGSTILVDAGTQTAGQAVVQYLKQAGIDTIDRLVMTHPHADHIGGAVTVMQNFTVSQVIDSGAEHDTQTFINYLEYVLSNDIPFHIAEPGETLDIDPAVNIEVVNSGQAGDILNNASVSLYINYGDFRYLITGDAEVEAERRIVDNFQVASDVLRVGHHGSITSSNNFFLQEVRPKEGIISYGVGNRYGHPHQEAINRLRNNGVTGLYDTTGDAIVVRSDGTNYQIVGEQQPEIPPVEPDPDPTEPEPIPEPTPDPVGPTYPINVNTADKETLQHITGVGPAIADNIIEYRETHGPFTSIEQLVNVHRIGPTTLDGMRDEITI</sequence>
<proteinExistence type="predicted"/>
<feature type="domain" description="SLH" evidence="4">
    <location>
        <begin position="42"/>
        <end position="105"/>
    </location>
</feature>
<dbReference type="NCBIfam" id="TIGR00426">
    <property type="entry name" value="competence protein ComEA helix-hairpin-helix repeat region"/>
    <property type="match status" value="1"/>
</dbReference>
<dbReference type="Pfam" id="PF00395">
    <property type="entry name" value="SLH"/>
    <property type="match status" value="3"/>
</dbReference>
<dbReference type="Proteomes" id="UP001139150">
    <property type="component" value="Unassembled WGS sequence"/>
</dbReference>
<dbReference type="PROSITE" id="PS51272">
    <property type="entry name" value="SLH"/>
    <property type="match status" value="3"/>
</dbReference>
<organism evidence="5 6">
    <name type="scientific">Halalkalibacter alkaliphilus</name>
    <dbReference type="NCBI Taxonomy" id="2917993"/>
    <lineage>
        <taxon>Bacteria</taxon>
        <taxon>Bacillati</taxon>
        <taxon>Bacillota</taxon>
        <taxon>Bacilli</taxon>
        <taxon>Bacillales</taxon>
        <taxon>Bacillaceae</taxon>
        <taxon>Halalkalibacter</taxon>
    </lineage>
</organism>
<feature type="chain" id="PRO_5040937706" evidence="3">
    <location>
        <begin position="24"/>
        <end position="571"/>
    </location>
</feature>
<dbReference type="InterPro" id="IPR001279">
    <property type="entry name" value="Metallo-B-lactamas"/>
</dbReference>
<keyword evidence="1 3" id="KW-0732">Signal</keyword>
<reference evidence="5" key="1">
    <citation type="submission" date="2022-02" db="EMBL/GenBank/DDBJ databases">
        <title>Halalkalibacter sp. nov. isolated from Lonar Lake, India.</title>
        <authorList>
            <person name="Joshi A."/>
            <person name="Thite S."/>
            <person name="Lodha T."/>
        </authorList>
    </citation>
    <scope>NUCLEOTIDE SEQUENCE</scope>
    <source>
        <strain evidence="5">MEB205</strain>
    </source>
</reference>
<dbReference type="Gene3D" id="3.60.15.10">
    <property type="entry name" value="Ribonuclease Z/Hydroxyacylglutathione hydrolase-like"/>
    <property type="match status" value="1"/>
</dbReference>
<dbReference type="InterPro" id="IPR010994">
    <property type="entry name" value="RuvA_2-like"/>
</dbReference>
<evidence type="ECO:0000259" key="4">
    <source>
        <dbReference type="PROSITE" id="PS51272"/>
    </source>
</evidence>
<feature type="domain" description="SLH" evidence="4">
    <location>
        <begin position="106"/>
        <end position="160"/>
    </location>
</feature>
<dbReference type="InterPro" id="IPR004509">
    <property type="entry name" value="Competence_ComEA_HhH"/>
</dbReference>
<dbReference type="InterPro" id="IPR052159">
    <property type="entry name" value="Competence_DNA_uptake"/>
</dbReference>
<dbReference type="InterPro" id="IPR036866">
    <property type="entry name" value="RibonucZ/Hydroxyglut_hydro"/>
</dbReference>
<feature type="signal peptide" evidence="3">
    <location>
        <begin position="1"/>
        <end position="23"/>
    </location>
</feature>
<dbReference type="PROSITE" id="PS51257">
    <property type="entry name" value="PROKAR_LIPOPROTEIN"/>
    <property type="match status" value="1"/>
</dbReference>
<evidence type="ECO:0000313" key="6">
    <source>
        <dbReference type="Proteomes" id="UP001139150"/>
    </source>
</evidence>
<dbReference type="PANTHER" id="PTHR30619:SF7">
    <property type="entry name" value="BETA-LACTAMASE DOMAIN PROTEIN"/>
    <property type="match status" value="1"/>
</dbReference>
<dbReference type="CDD" id="cd07731">
    <property type="entry name" value="ComA-like_MBL-fold"/>
    <property type="match status" value="1"/>
</dbReference>
<dbReference type="PANTHER" id="PTHR30619">
    <property type="entry name" value="DNA INTERNALIZATION/COMPETENCE PROTEIN COMEC/REC2"/>
    <property type="match status" value="1"/>
</dbReference>